<dbReference type="GO" id="GO:0001836">
    <property type="term" value="P:release of cytochrome c from mitochondria"/>
    <property type="evidence" value="ECO:0007669"/>
    <property type="project" value="TreeGrafter"/>
</dbReference>
<dbReference type="GO" id="GO:0051400">
    <property type="term" value="F:BH domain binding"/>
    <property type="evidence" value="ECO:0007669"/>
    <property type="project" value="TreeGrafter"/>
</dbReference>
<evidence type="ECO:0000256" key="2">
    <source>
        <dbReference type="ARBA" id="ARBA00022703"/>
    </source>
</evidence>
<comment type="similarity">
    <text evidence="1">Belongs to the Bcl-2 family.</text>
</comment>
<dbReference type="Gene3D" id="1.10.437.10">
    <property type="entry name" value="Blc2-like"/>
    <property type="match status" value="1"/>
</dbReference>
<reference evidence="4" key="1">
    <citation type="submission" date="2016-01" db="EMBL/GenBank/DDBJ databases">
        <title>Reference transcriptome for the parasite Schistocephalus solidus: insights into the molecular evolution of parasitism.</title>
        <authorList>
            <person name="Hebert F.O."/>
            <person name="Grambauer S."/>
            <person name="Barber I."/>
            <person name="Landry C.R."/>
            <person name="Aubin-Horth N."/>
        </authorList>
    </citation>
    <scope>NUCLEOTIDE SEQUENCE</scope>
</reference>
<dbReference type="GO" id="GO:0005741">
    <property type="term" value="C:mitochondrial outer membrane"/>
    <property type="evidence" value="ECO:0007669"/>
    <property type="project" value="TreeGrafter"/>
</dbReference>
<dbReference type="SMART" id="SM00337">
    <property type="entry name" value="BCL"/>
    <property type="match status" value="1"/>
</dbReference>
<dbReference type="SUPFAM" id="SSF56854">
    <property type="entry name" value="Bcl-2 inhibitors of programmed cell death"/>
    <property type="match status" value="1"/>
</dbReference>
<reference evidence="5 6" key="3">
    <citation type="submission" date="2018-11" db="EMBL/GenBank/DDBJ databases">
        <authorList>
            <consortium name="Pathogen Informatics"/>
        </authorList>
    </citation>
    <scope>NUCLEOTIDE SEQUENCE [LARGE SCALE GENOMIC DNA]</scope>
    <source>
        <strain evidence="5 6">NST_G2</strain>
    </source>
</reference>
<protein>
    <submittedName>
        <fullName evidence="4 7">Bcl-2-like protein 1</fullName>
    </submittedName>
</protein>
<dbReference type="GO" id="GO:0097192">
    <property type="term" value="P:extrinsic apoptotic signaling pathway in absence of ligand"/>
    <property type="evidence" value="ECO:0007669"/>
    <property type="project" value="TreeGrafter"/>
</dbReference>
<evidence type="ECO:0000256" key="1">
    <source>
        <dbReference type="ARBA" id="ARBA00009458"/>
    </source>
</evidence>
<evidence type="ECO:0000259" key="3">
    <source>
        <dbReference type="SMART" id="SM00337"/>
    </source>
</evidence>
<evidence type="ECO:0000313" key="7">
    <source>
        <dbReference type="WBParaSite" id="SSLN_0000884101-mRNA-1"/>
    </source>
</evidence>
<feature type="domain" description="Bcl-2 Bcl-2 homology region 1-3" evidence="3">
    <location>
        <begin position="74"/>
        <end position="176"/>
    </location>
</feature>
<reference evidence="7" key="2">
    <citation type="submission" date="2016-06" db="UniProtKB">
        <authorList>
            <consortium name="WormBaseParasite"/>
        </authorList>
    </citation>
    <scope>IDENTIFICATION</scope>
</reference>
<dbReference type="STRING" id="70667.A0A0X3P497"/>
<dbReference type="PRINTS" id="PR01862">
    <property type="entry name" value="BCL2FAMILY"/>
</dbReference>
<dbReference type="PANTHER" id="PTHR11256">
    <property type="entry name" value="BCL-2 RELATED"/>
    <property type="match status" value="1"/>
</dbReference>
<dbReference type="PROSITE" id="PS50062">
    <property type="entry name" value="BCL2_FAMILY"/>
    <property type="match status" value="1"/>
</dbReference>
<dbReference type="InterPro" id="IPR036834">
    <property type="entry name" value="Bcl-2-like_sf"/>
</dbReference>
<evidence type="ECO:0000313" key="6">
    <source>
        <dbReference type="Proteomes" id="UP000275846"/>
    </source>
</evidence>
<dbReference type="PANTHER" id="PTHR11256:SF50">
    <property type="entry name" value="APOPTOSIS REGULATOR CED-9"/>
    <property type="match status" value="1"/>
</dbReference>
<dbReference type="EMBL" id="GEEE01019495">
    <property type="protein sequence ID" value="JAP43730.1"/>
    <property type="molecule type" value="Transcribed_RNA"/>
</dbReference>
<accession>A0A0X3P497</accession>
<gene>
    <name evidence="4" type="primary">B2CL1</name>
    <name evidence="5" type="ORF">SSLN_LOCUS8506</name>
    <name evidence="4" type="ORF">TR85091</name>
</gene>
<dbReference type="GO" id="GO:0042981">
    <property type="term" value="P:regulation of apoptotic process"/>
    <property type="evidence" value="ECO:0007669"/>
    <property type="project" value="InterPro"/>
</dbReference>
<keyword evidence="6" id="KW-1185">Reference proteome</keyword>
<sequence>MPISRHFLEGPLEEDSNVVNLTCVLDKLPSEYVIESIIVDYVLYLIAKRGFDGLQLFMDKRGRTEQYTMLRYIMRTLVDRAAEFERNYLPRFENRQALLLSMPERAKLDFMSTLEDIWSDGLANWGRFLAYITFVGAYCTSVLDAGMVYTIKLLVEAAVHDLNLRVGKWLLDNGGWRGCYLALEAMNRKE</sequence>
<dbReference type="EMBL" id="GEEE01016587">
    <property type="protein sequence ID" value="JAP46638.1"/>
    <property type="molecule type" value="Transcribed_RNA"/>
</dbReference>
<keyword evidence="2" id="KW-0053">Apoptosis</keyword>
<dbReference type="OrthoDB" id="6021377at2759"/>
<dbReference type="GO" id="GO:0008630">
    <property type="term" value="P:intrinsic apoptotic signaling pathway in response to DNA damage"/>
    <property type="evidence" value="ECO:0007669"/>
    <property type="project" value="TreeGrafter"/>
</dbReference>
<dbReference type="InterPro" id="IPR026298">
    <property type="entry name" value="Bcl-2_fam"/>
</dbReference>
<name>A0A0X3P497_SCHSO</name>
<evidence type="ECO:0000313" key="4">
    <source>
        <dbReference type="EMBL" id="JAP46638.1"/>
    </source>
</evidence>
<organism evidence="4">
    <name type="scientific">Schistocephalus solidus</name>
    <name type="common">Tapeworm</name>
    <dbReference type="NCBI Taxonomy" id="70667"/>
    <lineage>
        <taxon>Eukaryota</taxon>
        <taxon>Metazoa</taxon>
        <taxon>Spiralia</taxon>
        <taxon>Lophotrochozoa</taxon>
        <taxon>Platyhelminthes</taxon>
        <taxon>Cestoda</taxon>
        <taxon>Eucestoda</taxon>
        <taxon>Diphyllobothriidea</taxon>
        <taxon>Diphyllobothriidae</taxon>
        <taxon>Schistocephalus</taxon>
    </lineage>
</organism>
<dbReference type="Pfam" id="PF00452">
    <property type="entry name" value="Bcl-2"/>
    <property type="match status" value="1"/>
</dbReference>
<dbReference type="AlphaFoldDB" id="A0A0X3P497"/>
<dbReference type="InterPro" id="IPR002475">
    <property type="entry name" value="Bcl2-like"/>
</dbReference>
<dbReference type="Proteomes" id="UP000275846">
    <property type="component" value="Unassembled WGS sequence"/>
</dbReference>
<proteinExistence type="inferred from homology"/>
<dbReference type="InterPro" id="IPR046371">
    <property type="entry name" value="Bcl-2_BH1-3"/>
</dbReference>
<dbReference type="WBParaSite" id="SSLN_0000884101-mRNA-1">
    <property type="protein sequence ID" value="SSLN_0000884101-mRNA-1"/>
    <property type="gene ID" value="SSLN_0000884101"/>
</dbReference>
<evidence type="ECO:0000313" key="5">
    <source>
        <dbReference type="EMBL" id="VDL94891.1"/>
    </source>
</evidence>
<dbReference type="EMBL" id="UYSU01034693">
    <property type="protein sequence ID" value="VDL94891.1"/>
    <property type="molecule type" value="Genomic_DNA"/>
</dbReference>